<sequence>MGLNVGEPCFGSTGVIPQPHRKPMLNKACVVFRCCFNIPILDLMFMYWTTTIVNSCMNNFRKTNANVLRSKIQIFVPIKLFFHTIGLSNNEQRSNEKSAQCETGLVADSRMALHFRFIELAFDSIH</sequence>
<evidence type="ECO:0000313" key="1">
    <source>
        <dbReference type="EMBL" id="SOQ44616.1"/>
    </source>
</evidence>
<dbReference type="EMBL" id="ODYU01004586">
    <property type="protein sequence ID" value="SOQ44616.1"/>
    <property type="molecule type" value="Genomic_DNA"/>
</dbReference>
<organism evidence="1">
    <name type="scientific">Spodoptera frugiperda</name>
    <name type="common">Fall armyworm</name>
    <dbReference type="NCBI Taxonomy" id="7108"/>
    <lineage>
        <taxon>Eukaryota</taxon>
        <taxon>Metazoa</taxon>
        <taxon>Ecdysozoa</taxon>
        <taxon>Arthropoda</taxon>
        <taxon>Hexapoda</taxon>
        <taxon>Insecta</taxon>
        <taxon>Pterygota</taxon>
        <taxon>Neoptera</taxon>
        <taxon>Endopterygota</taxon>
        <taxon>Lepidoptera</taxon>
        <taxon>Glossata</taxon>
        <taxon>Ditrysia</taxon>
        <taxon>Noctuoidea</taxon>
        <taxon>Noctuidae</taxon>
        <taxon>Amphipyrinae</taxon>
        <taxon>Spodoptera</taxon>
    </lineage>
</organism>
<reference evidence="1" key="1">
    <citation type="submission" date="2016-07" db="EMBL/GenBank/DDBJ databases">
        <authorList>
            <person name="Bretaudeau A."/>
        </authorList>
    </citation>
    <scope>NUCLEOTIDE SEQUENCE</scope>
    <source>
        <strain evidence="1">Rice</strain>
        <tissue evidence="1">Whole body</tissue>
    </source>
</reference>
<accession>A0A2H1VV41</accession>
<dbReference type="AlphaFoldDB" id="A0A2H1VV41"/>
<protein>
    <submittedName>
        <fullName evidence="1">SFRICE_010068</fullName>
    </submittedName>
</protein>
<proteinExistence type="predicted"/>
<gene>
    <name evidence="1" type="ORF">SFRICE_010068</name>
</gene>
<name>A0A2H1VV41_SPOFR</name>